<dbReference type="Pfam" id="PF20434">
    <property type="entry name" value="BD-FAE"/>
    <property type="match status" value="1"/>
</dbReference>
<evidence type="ECO:0000313" key="3">
    <source>
        <dbReference type="EMBL" id="MDX8416218.1"/>
    </source>
</evidence>
<keyword evidence="4" id="KW-1185">Reference proteome</keyword>
<dbReference type="SUPFAM" id="SSF53474">
    <property type="entry name" value="alpha/beta-Hydrolases"/>
    <property type="match status" value="1"/>
</dbReference>
<evidence type="ECO:0000259" key="2">
    <source>
        <dbReference type="Pfam" id="PF20434"/>
    </source>
</evidence>
<accession>A0ABU4WKB3</accession>
<gene>
    <name evidence="3" type="ORF">MOX91_08560</name>
</gene>
<dbReference type="EMBL" id="JALBUT010000011">
    <property type="protein sequence ID" value="MDX8416218.1"/>
    <property type="molecule type" value="Genomic_DNA"/>
</dbReference>
<dbReference type="PANTHER" id="PTHR48081">
    <property type="entry name" value="AB HYDROLASE SUPERFAMILY PROTEIN C4A8.06C"/>
    <property type="match status" value="1"/>
</dbReference>
<dbReference type="InterPro" id="IPR049492">
    <property type="entry name" value="BD-FAE-like_dom"/>
</dbReference>
<reference evidence="3 4" key="1">
    <citation type="submission" date="2022-03" db="EMBL/GenBank/DDBJ databases">
        <title>Novel taxa within the pig intestine.</title>
        <authorList>
            <person name="Wylensek D."/>
            <person name="Bishof K."/>
            <person name="Afrizal A."/>
            <person name="Clavel T."/>
        </authorList>
    </citation>
    <scope>NUCLEOTIDE SEQUENCE [LARGE SCALE GENOMIC DNA]</scope>
    <source>
        <strain evidence="3 4">CLA-KB-P66</strain>
    </source>
</reference>
<sequence length="292" mass="32360">MGTIFCLFAAENKLKGEILKDGSKVFKLWQGRDMPGVGAKAPIKIWGDDKKDDLSITNVSIPDIRFFKAESKTPTPAVVIAPGGAYGGLAYGKEGTALAKLLVKYGMSAFVLKYRVPQNREGAYQDAQRALRFVRAHAKSLNIDPTRLGMAGFSAGGHLTCRTSSNFKDEIYPHKDFIDKFSSKPDFLILIYPAYTGNDELVLQPDVPVSAETTPPCFIAQTMDDGHLKDGLTYFLALKKAGVKVEAHFYEEGGHGYGMRDRQHLPMRTWDELLLNWLASRKLVNLEDAPQK</sequence>
<evidence type="ECO:0000313" key="4">
    <source>
        <dbReference type="Proteomes" id="UP001275932"/>
    </source>
</evidence>
<dbReference type="GO" id="GO:0016787">
    <property type="term" value="F:hydrolase activity"/>
    <property type="evidence" value="ECO:0007669"/>
    <property type="project" value="UniProtKB-KW"/>
</dbReference>
<comment type="caution">
    <text evidence="3">The sequence shown here is derived from an EMBL/GenBank/DDBJ whole genome shotgun (WGS) entry which is preliminary data.</text>
</comment>
<proteinExistence type="predicted"/>
<keyword evidence="1 3" id="KW-0378">Hydrolase</keyword>
<dbReference type="PANTHER" id="PTHR48081:SF6">
    <property type="entry name" value="PEPTIDASE S9 PROLYL OLIGOPEPTIDASE CATALYTIC DOMAIN-CONTAINING PROTEIN"/>
    <property type="match status" value="1"/>
</dbReference>
<dbReference type="InterPro" id="IPR050300">
    <property type="entry name" value="GDXG_lipolytic_enzyme"/>
</dbReference>
<protein>
    <submittedName>
        <fullName evidence="3">Alpha/beta hydrolase</fullName>
    </submittedName>
</protein>
<dbReference type="Proteomes" id="UP001275932">
    <property type="component" value="Unassembled WGS sequence"/>
</dbReference>
<dbReference type="InterPro" id="IPR029058">
    <property type="entry name" value="AB_hydrolase_fold"/>
</dbReference>
<organism evidence="3 4">
    <name type="scientific">Intestinicryptomonas porci</name>
    <dbReference type="NCBI Taxonomy" id="2926320"/>
    <lineage>
        <taxon>Bacteria</taxon>
        <taxon>Pseudomonadati</taxon>
        <taxon>Verrucomicrobiota</taxon>
        <taxon>Opitutia</taxon>
        <taxon>Opitutales</taxon>
        <taxon>Intestinicryptomonaceae</taxon>
        <taxon>Intestinicryptomonas</taxon>
    </lineage>
</organism>
<feature type="domain" description="BD-FAE-like" evidence="2">
    <location>
        <begin position="67"/>
        <end position="161"/>
    </location>
</feature>
<dbReference type="Gene3D" id="3.40.50.1820">
    <property type="entry name" value="alpha/beta hydrolase"/>
    <property type="match status" value="1"/>
</dbReference>
<evidence type="ECO:0000256" key="1">
    <source>
        <dbReference type="ARBA" id="ARBA00022801"/>
    </source>
</evidence>
<name>A0ABU4WKB3_9BACT</name>